<sequence length="266" mass="28336">MDSPPRPARRAVTAATAATAVVVLGAVLAACGTAPPPPSTVPTPRVEVVATHPFDPTSFTQGLDVAPDGSVVVGTGLTGRSRIYRTTPDGRQSDSRPLDPGLFGEGVAVAGDTVWQLTWTDGTAIRRDARTLAETGRVPYDGEGWGLCFDGRRLIMSDGSADLTFRDPVTFAETGRVTVRRDGEPVRRLNELDCAEDGTVLANVWQTDTIERIAPDTGEVTAEITADLPRPADADVLNGIAHIPGTDRMYLTGKLWDTLYEVRVTP</sequence>
<evidence type="ECO:0000313" key="2">
    <source>
        <dbReference type="EMBL" id="RRQ03804.1"/>
    </source>
</evidence>
<dbReference type="RefSeq" id="WP_125174729.1">
    <property type="nucleotide sequence ID" value="NZ_JBHYBM010000152.1"/>
</dbReference>
<evidence type="ECO:0000313" key="3">
    <source>
        <dbReference type="Proteomes" id="UP000278422"/>
    </source>
</evidence>
<name>A0A3R8QHM8_9CORY</name>
<proteinExistence type="predicted"/>
<dbReference type="EMBL" id="PQNQ01000014">
    <property type="protein sequence ID" value="RRQ03804.1"/>
    <property type="molecule type" value="Genomic_DNA"/>
</dbReference>
<feature type="chain" id="PRO_5018652922" evidence="1">
    <location>
        <begin position="30"/>
        <end position="266"/>
    </location>
</feature>
<reference evidence="2 3" key="1">
    <citation type="submission" date="2018-01" db="EMBL/GenBank/DDBJ databases">
        <title>Twenty Corynebacterium bovis Genomes.</title>
        <authorList>
            <person name="Gulvik C.A."/>
        </authorList>
    </citation>
    <scope>NUCLEOTIDE SEQUENCE [LARGE SCALE GENOMIC DNA]</scope>
    <source>
        <strain evidence="2 3">16-2004</strain>
    </source>
</reference>
<dbReference type="AlphaFoldDB" id="A0A3R8QHM8"/>
<accession>A0A3R8QHM8</accession>
<keyword evidence="3" id="KW-1185">Reference proteome</keyword>
<protein>
    <submittedName>
        <fullName evidence="2">Glutamine cyclotransferase</fullName>
    </submittedName>
</protein>
<organism evidence="2 3">
    <name type="scientific">Corynebacterium bovis</name>
    <dbReference type="NCBI Taxonomy" id="36808"/>
    <lineage>
        <taxon>Bacteria</taxon>
        <taxon>Bacillati</taxon>
        <taxon>Actinomycetota</taxon>
        <taxon>Actinomycetes</taxon>
        <taxon>Mycobacteriales</taxon>
        <taxon>Corynebacteriaceae</taxon>
        <taxon>Corynebacterium</taxon>
    </lineage>
</organism>
<dbReference type="GO" id="GO:0016603">
    <property type="term" value="F:glutaminyl-peptide cyclotransferase activity"/>
    <property type="evidence" value="ECO:0007669"/>
    <property type="project" value="InterPro"/>
</dbReference>
<dbReference type="Proteomes" id="UP000278422">
    <property type="component" value="Unassembled WGS sequence"/>
</dbReference>
<dbReference type="PANTHER" id="PTHR31270">
    <property type="entry name" value="GLUTAMINYL-PEPTIDE CYCLOTRANSFERASE"/>
    <property type="match status" value="1"/>
</dbReference>
<comment type="caution">
    <text evidence="2">The sequence shown here is derived from an EMBL/GenBank/DDBJ whole genome shotgun (WGS) entry which is preliminary data.</text>
</comment>
<gene>
    <name evidence="2" type="ORF">CXF42_06065</name>
</gene>
<dbReference type="PANTHER" id="PTHR31270:SF1">
    <property type="entry name" value="GLUTAMINYL-PEPTIDE CYCLOTRANSFERASE"/>
    <property type="match status" value="1"/>
</dbReference>
<keyword evidence="2" id="KW-0808">Transferase</keyword>
<dbReference type="SUPFAM" id="SSF50969">
    <property type="entry name" value="YVTN repeat-like/Quinoprotein amine dehydrogenase"/>
    <property type="match status" value="1"/>
</dbReference>
<feature type="signal peptide" evidence="1">
    <location>
        <begin position="1"/>
        <end position="29"/>
    </location>
</feature>
<keyword evidence="1" id="KW-0732">Signal</keyword>
<dbReference type="InterPro" id="IPR011044">
    <property type="entry name" value="Quino_amine_DH_bsu"/>
</dbReference>
<dbReference type="InterPro" id="IPR007788">
    <property type="entry name" value="QCT"/>
</dbReference>
<evidence type="ECO:0000256" key="1">
    <source>
        <dbReference type="SAM" id="SignalP"/>
    </source>
</evidence>
<dbReference type="Pfam" id="PF05096">
    <property type="entry name" value="Glu_cyclase_2"/>
    <property type="match status" value="1"/>
</dbReference>
<dbReference type="PROSITE" id="PS51257">
    <property type="entry name" value="PROKAR_LIPOPROTEIN"/>
    <property type="match status" value="1"/>
</dbReference>